<evidence type="ECO:0000256" key="1">
    <source>
        <dbReference type="ARBA" id="ARBA00006895"/>
    </source>
</evidence>
<dbReference type="OrthoDB" id="265955at2759"/>
<dbReference type="EMBL" id="WWBZ02000002">
    <property type="protein sequence ID" value="KAF4312856.1"/>
    <property type="molecule type" value="Genomic_DNA"/>
</dbReference>
<dbReference type="Proteomes" id="UP000572817">
    <property type="component" value="Unassembled WGS sequence"/>
</dbReference>
<dbReference type="GO" id="GO:0045292">
    <property type="term" value="P:mRNA cis splicing, via spliceosome"/>
    <property type="evidence" value="ECO:0007669"/>
    <property type="project" value="TreeGrafter"/>
</dbReference>
<organism evidence="6 7">
    <name type="scientific">Botryosphaeria dothidea</name>
    <dbReference type="NCBI Taxonomy" id="55169"/>
    <lineage>
        <taxon>Eukaryota</taxon>
        <taxon>Fungi</taxon>
        <taxon>Dikarya</taxon>
        <taxon>Ascomycota</taxon>
        <taxon>Pezizomycotina</taxon>
        <taxon>Dothideomycetes</taxon>
        <taxon>Dothideomycetes incertae sedis</taxon>
        <taxon>Botryosphaeriales</taxon>
        <taxon>Botryosphaeriaceae</taxon>
        <taxon>Botryosphaeria</taxon>
    </lineage>
</organism>
<dbReference type="Pfam" id="PF09732">
    <property type="entry name" value="CactinC_cactus"/>
    <property type="match status" value="1"/>
</dbReference>
<comment type="caution">
    <text evidence="6">The sequence shown here is derived from an EMBL/GenBank/DDBJ whole genome shotgun (WGS) entry which is preliminary data.</text>
</comment>
<name>A0A8H4J504_9PEZI</name>
<accession>A0A8H4J504</accession>
<evidence type="ECO:0000259" key="4">
    <source>
        <dbReference type="Pfam" id="PF09732"/>
    </source>
</evidence>
<evidence type="ECO:0000256" key="3">
    <source>
        <dbReference type="SAM" id="MobiDB-lite"/>
    </source>
</evidence>
<dbReference type="PANTHER" id="PTHR21737">
    <property type="entry name" value="POLYGLUTAMINE BINDING PROTEIN 1/MARVEL MEMBRANE-ASSOCIATING DOMAIN CONTAINING 3"/>
    <property type="match status" value="1"/>
</dbReference>
<dbReference type="GO" id="GO:0005681">
    <property type="term" value="C:spliceosomal complex"/>
    <property type="evidence" value="ECO:0007669"/>
    <property type="project" value="TreeGrafter"/>
</dbReference>
<comment type="similarity">
    <text evidence="1">Belongs to the CACTIN family.</text>
</comment>
<proteinExistence type="inferred from homology"/>
<dbReference type="AlphaFoldDB" id="A0A8H4J504"/>
<dbReference type="Pfam" id="PF10312">
    <property type="entry name" value="Cactin_mid"/>
    <property type="match status" value="1"/>
</dbReference>
<evidence type="ECO:0000259" key="5">
    <source>
        <dbReference type="Pfam" id="PF10312"/>
    </source>
</evidence>
<gene>
    <name evidence="6" type="ORF">GTA08_BOTSDO11710</name>
</gene>
<feature type="region of interest" description="Disordered" evidence="3">
    <location>
        <begin position="1"/>
        <end position="38"/>
    </location>
</feature>
<evidence type="ECO:0000256" key="2">
    <source>
        <dbReference type="ARBA" id="ARBA00034534"/>
    </source>
</evidence>
<dbReference type="InterPro" id="IPR019134">
    <property type="entry name" value="Cactin_C"/>
</dbReference>
<feature type="domain" description="Splicing factor cactin central" evidence="5">
    <location>
        <begin position="29"/>
        <end position="215"/>
    </location>
</feature>
<evidence type="ECO:0000313" key="6">
    <source>
        <dbReference type="EMBL" id="KAF4312856.1"/>
    </source>
</evidence>
<dbReference type="InterPro" id="IPR018816">
    <property type="entry name" value="Cactin_central"/>
</dbReference>
<feature type="domain" description="Splicing factor Cactin C-terminal" evidence="4">
    <location>
        <begin position="376"/>
        <end position="513"/>
    </location>
</feature>
<protein>
    <recommendedName>
        <fullName evidence="2">Splicing factor Cactin</fullName>
    </recommendedName>
</protein>
<reference evidence="6" key="1">
    <citation type="submission" date="2020-04" db="EMBL/GenBank/DDBJ databases">
        <title>Genome Assembly and Annotation of Botryosphaeria dothidea sdau 11-99, a Latent Pathogen of Apple Fruit Ring Rot in China.</title>
        <authorList>
            <person name="Yu C."/>
            <person name="Diao Y."/>
            <person name="Lu Q."/>
            <person name="Zhao J."/>
            <person name="Cui S."/>
            <person name="Peng C."/>
            <person name="He B."/>
            <person name="Liu H."/>
        </authorList>
    </citation>
    <scope>NUCLEOTIDE SEQUENCE [LARGE SCALE GENOMIC DNA]</scope>
    <source>
        <strain evidence="6">Sdau11-99</strain>
    </source>
</reference>
<sequence>MDQQSQPPWRMRPGGGPNRKPASTIPSKRSADTQEEEWVAGEDRFVLQQAKKKAAIRVMGGRAKPIDWLAVTLRVIDGSHDVLDEDDDAELDIVDPEGVLESLDEKQMEELEKDIETYLVLENDKKNREFWNTMKVICKDRRQKSKSSGPEARGVNTVAADVDRLLSPKSLEELEALEKQIRRKLDSNEPIDVDYWEHLLKSLLVWKAKAKLRRLSQTIVNSRLQGLRKQQEQEALAVQEKLREVLGSSSLAQSSVTYKQALDPEPFLKLRPEDKALESDEEKAFLEKISEDRRKVLKLGYVPFKQSNAEKATSAIQTKPMDTSSTPGVSRFAARDENFSQATTALYEREVSRGVSENEEIFNGEEEVVTANKSRWADKYKPRKPRYFNRVQMGYEWNKYNQTHYDHDNPPPKVVQGYKFNIFYPDLIDKTRAPTYRIERENGRKRGQSFAPAGEEDTCLIRFIAGPPYEDIAFRIVDKEWDYSAKRERGFKSSFDKGILQLHFQFKKIYYRK</sequence>
<evidence type="ECO:0000313" key="7">
    <source>
        <dbReference type="Proteomes" id="UP000572817"/>
    </source>
</evidence>
<dbReference type="PANTHER" id="PTHR21737:SF4">
    <property type="entry name" value="SPLICING FACTOR CACTIN"/>
    <property type="match status" value="1"/>
</dbReference>
<dbReference type="GO" id="GO:0005737">
    <property type="term" value="C:cytoplasm"/>
    <property type="evidence" value="ECO:0007669"/>
    <property type="project" value="TreeGrafter"/>
</dbReference>
<keyword evidence="7" id="KW-1185">Reference proteome</keyword>
<dbReference type="SMART" id="SM01050">
    <property type="entry name" value="CactinC_cactus"/>
    <property type="match status" value="1"/>
</dbReference>